<feature type="compositionally biased region" description="Polar residues" evidence="1">
    <location>
        <begin position="40"/>
        <end position="61"/>
    </location>
</feature>
<accession>A0A415UCP0</accession>
<name>A0A415UCP0_9FIRM</name>
<dbReference type="EMBL" id="QRQO01000007">
    <property type="protein sequence ID" value="RHN15844.1"/>
    <property type="molecule type" value="Genomic_DNA"/>
</dbReference>
<comment type="caution">
    <text evidence="2">The sequence shown here is derived from an EMBL/GenBank/DDBJ whole genome shotgun (WGS) entry which is preliminary data.</text>
</comment>
<evidence type="ECO:0000313" key="2">
    <source>
        <dbReference type="EMBL" id="RHN15844.1"/>
    </source>
</evidence>
<evidence type="ECO:0008006" key="4">
    <source>
        <dbReference type="Google" id="ProtNLM"/>
    </source>
</evidence>
<sequence>MANTSKEVKQRYQEAAYIEVGEAYELAGTGFEKLDEEPGAQTSSKKYINDKSSTSSITSYEGTHPFTADQILSEKVIEDFVSIGKLRKTGGDAERSLVRVDLDKPVESKENTFEARCFNTAVEISSFADNDGELQVEGTLHDKGDPVEGTFNTETKTFTPKA</sequence>
<feature type="region of interest" description="Disordered" evidence="1">
    <location>
        <begin position="138"/>
        <end position="162"/>
    </location>
</feature>
<feature type="compositionally biased region" description="Polar residues" evidence="1">
    <location>
        <begin position="150"/>
        <end position="162"/>
    </location>
</feature>
<dbReference type="AlphaFoldDB" id="A0A415UCP0"/>
<evidence type="ECO:0000256" key="1">
    <source>
        <dbReference type="SAM" id="MobiDB-lite"/>
    </source>
</evidence>
<feature type="region of interest" description="Disordered" evidence="1">
    <location>
        <begin position="35"/>
        <end position="62"/>
    </location>
</feature>
<dbReference type="Proteomes" id="UP000283700">
    <property type="component" value="Unassembled WGS sequence"/>
</dbReference>
<dbReference type="RefSeq" id="WP_118485726.1">
    <property type="nucleotide sequence ID" value="NZ_CAUAFF010000013.1"/>
</dbReference>
<gene>
    <name evidence="2" type="ORF">DWZ29_03930</name>
</gene>
<protein>
    <recommendedName>
        <fullName evidence="4">Phage tail protein</fullName>
    </recommendedName>
</protein>
<evidence type="ECO:0000313" key="3">
    <source>
        <dbReference type="Proteomes" id="UP000283700"/>
    </source>
</evidence>
<proteinExistence type="predicted"/>
<organism evidence="2 3">
    <name type="scientific">Anaerobutyricum hallii</name>
    <dbReference type="NCBI Taxonomy" id="39488"/>
    <lineage>
        <taxon>Bacteria</taxon>
        <taxon>Bacillati</taxon>
        <taxon>Bacillota</taxon>
        <taxon>Clostridia</taxon>
        <taxon>Lachnospirales</taxon>
        <taxon>Lachnospiraceae</taxon>
        <taxon>Anaerobutyricum</taxon>
    </lineage>
</organism>
<reference evidence="2 3" key="1">
    <citation type="submission" date="2018-08" db="EMBL/GenBank/DDBJ databases">
        <title>A genome reference for cultivated species of the human gut microbiota.</title>
        <authorList>
            <person name="Zou Y."/>
            <person name="Xue W."/>
            <person name="Luo G."/>
        </authorList>
    </citation>
    <scope>NUCLEOTIDE SEQUENCE [LARGE SCALE GENOMIC DNA]</scope>
    <source>
        <strain evidence="2 3">AF31-17AC</strain>
    </source>
</reference>